<dbReference type="STRING" id="1544413.Clow_00462"/>
<keyword evidence="1" id="KW-0472">Membrane</keyword>
<reference evidence="2 3" key="1">
    <citation type="submission" date="2015-10" db="EMBL/GenBank/DDBJ databases">
        <title>Corynebacteirum lowii and Corynebacterium oculi species nova, derived from human clinical disease and and emended description of Corynebacterium mastiditis.</title>
        <authorList>
            <person name="Bernard K."/>
            <person name="Pacheco A.L."/>
            <person name="Mcdougall C."/>
            <person name="Burtx T."/>
            <person name="Weibe D."/>
            <person name="Tyler S."/>
            <person name="Olson A.B."/>
            <person name="Cnockaert M."/>
            <person name="Eguchi H."/>
            <person name="Kuwahara T."/>
            <person name="Nakayama-Imaohji H."/>
            <person name="Boudewijins M."/>
            <person name="Van Hoecke F."/>
            <person name="Bernier A.-M."/>
            <person name="Vandamme P."/>
        </authorList>
    </citation>
    <scope>NUCLEOTIDE SEQUENCE [LARGE SCALE GENOMIC DNA]</scope>
    <source>
        <strain evidence="2 3">NML 130206</strain>
    </source>
</reference>
<dbReference type="EMBL" id="LKEV01000001">
    <property type="protein sequence ID" value="KQB87403.1"/>
    <property type="molecule type" value="Genomic_DNA"/>
</dbReference>
<sequence>MNTQLWAKIAAIFMGVAMVMEIASVLFVREDALLLRGLSLGSAITMLVGVVLFFLPKVSARLTKAVLTGALLLWWGRLIAGLSTGTSDGEDVVFTVILAALGAGVTALLWVGLPKQRGVMA</sequence>
<protein>
    <submittedName>
        <fullName evidence="2">Uncharacterized protein</fullName>
    </submittedName>
</protein>
<feature type="transmembrane region" description="Helical" evidence="1">
    <location>
        <begin position="33"/>
        <end position="55"/>
    </location>
</feature>
<feature type="transmembrane region" description="Helical" evidence="1">
    <location>
        <begin position="5"/>
        <end position="27"/>
    </location>
</feature>
<dbReference type="RefSeq" id="WP_055175624.1">
    <property type="nucleotide sequence ID" value="NZ_JAUSQY010000001.1"/>
</dbReference>
<name>A0A0Q1E3U3_9CORY</name>
<dbReference type="PATRIC" id="fig|1544413.3.peg.466"/>
<feature type="transmembrane region" description="Helical" evidence="1">
    <location>
        <begin position="92"/>
        <end position="113"/>
    </location>
</feature>
<dbReference type="AlphaFoldDB" id="A0A0Q1E3U3"/>
<evidence type="ECO:0000313" key="3">
    <source>
        <dbReference type="Proteomes" id="UP000050488"/>
    </source>
</evidence>
<keyword evidence="3" id="KW-1185">Reference proteome</keyword>
<accession>A0A0Q1E3U3</accession>
<keyword evidence="1" id="KW-0812">Transmembrane</keyword>
<keyword evidence="1" id="KW-1133">Transmembrane helix</keyword>
<evidence type="ECO:0000313" key="2">
    <source>
        <dbReference type="EMBL" id="KQB87403.1"/>
    </source>
</evidence>
<feature type="transmembrane region" description="Helical" evidence="1">
    <location>
        <begin position="62"/>
        <end position="80"/>
    </location>
</feature>
<comment type="caution">
    <text evidence="2">The sequence shown here is derived from an EMBL/GenBank/DDBJ whole genome shotgun (WGS) entry which is preliminary data.</text>
</comment>
<dbReference type="Proteomes" id="UP000050488">
    <property type="component" value="Unassembled WGS sequence"/>
</dbReference>
<evidence type="ECO:0000256" key="1">
    <source>
        <dbReference type="SAM" id="Phobius"/>
    </source>
</evidence>
<gene>
    <name evidence="2" type="ORF">Clow_00462</name>
</gene>
<organism evidence="2 3">
    <name type="scientific">Corynebacterium lowii</name>
    <dbReference type="NCBI Taxonomy" id="1544413"/>
    <lineage>
        <taxon>Bacteria</taxon>
        <taxon>Bacillati</taxon>
        <taxon>Actinomycetota</taxon>
        <taxon>Actinomycetes</taxon>
        <taxon>Mycobacteriales</taxon>
        <taxon>Corynebacteriaceae</taxon>
        <taxon>Corynebacterium</taxon>
    </lineage>
</organism>
<proteinExistence type="predicted"/>